<evidence type="ECO:0000256" key="5">
    <source>
        <dbReference type="ARBA" id="ARBA00023274"/>
    </source>
</evidence>
<proteinExistence type="inferred from homology"/>
<comment type="similarity">
    <text evidence="2">Belongs to the mitochondrion-specific ribosomal protein mL50 family.</text>
</comment>
<evidence type="ECO:0000256" key="3">
    <source>
        <dbReference type="ARBA" id="ARBA00022980"/>
    </source>
</evidence>
<sequence>MAAVNLRKGIFVKQIIAARLQRCYATAKQQKTNTLAAVGESIASKGFLRPHKPYAPPKDAAERVRAIAAALQLNKSGGDQQKLTELEDKFKLLSACFEELKHGVPNSQVHEINTIADVVAFYEKPVDTTVPLDALKRIELPENLHIQHEYLRFHPDTDTKFNGKSAFPKSSTLVTGLKYRRKYEGHEAKRSWP</sequence>
<dbReference type="EMBL" id="CP012525">
    <property type="protein sequence ID" value="ALC44498.1"/>
    <property type="molecule type" value="Genomic_DNA"/>
</dbReference>
<evidence type="ECO:0000256" key="2">
    <source>
        <dbReference type="ARBA" id="ARBA00008860"/>
    </source>
</evidence>
<keyword evidence="9" id="KW-1185">Reference proteome</keyword>
<dbReference type="SMR" id="A0A0M5J0W1"/>
<dbReference type="Proteomes" id="UP000494163">
    <property type="component" value="Chromosome 3L"/>
</dbReference>
<comment type="subcellular location">
    <subcellularLocation>
        <location evidence="1">Mitochondrion</location>
    </subcellularLocation>
</comment>
<evidence type="ECO:0000256" key="6">
    <source>
        <dbReference type="ARBA" id="ARBA00035183"/>
    </source>
</evidence>
<dbReference type="AlphaFoldDB" id="A0A0M5J0W1"/>
<evidence type="ECO:0000256" key="7">
    <source>
        <dbReference type="ARBA" id="ARBA00035398"/>
    </source>
</evidence>
<name>A0A0M5J0W1_DROBS</name>
<evidence type="ECO:0000313" key="9">
    <source>
        <dbReference type="Proteomes" id="UP000494163"/>
    </source>
</evidence>
<protein>
    <recommendedName>
        <fullName evidence="6">Large ribosomal subunit protein mL50</fullName>
    </recommendedName>
    <alternativeName>
        <fullName evidence="7">39S ribosomal protein L50, mitochondrial</fullName>
    </alternativeName>
</protein>
<gene>
    <name evidence="8" type="ORF">Dbus_chr3Lg1664</name>
</gene>
<evidence type="ECO:0000256" key="1">
    <source>
        <dbReference type="ARBA" id="ARBA00004173"/>
    </source>
</evidence>
<dbReference type="STRING" id="30019.A0A0M5J0W1"/>
<dbReference type="GO" id="GO:0005762">
    <property type="term" value="C:mitochondrial large ribosomal subunit"/>
    <property type="evidence" value="ECO:0007669"/>
    <property type="project" value="TreeGrafter"/>
</dbReference>
<dbReference type="OMA" id="HIQYEYV"/>
<dbReference type="Pfam" id="PF10501">
    <property type="entry name" value="Ribosomal_L50"/>
    <property type="match status" value="1"/>
</dbReference>
<dbReference type="PANTHER" id="PTHR31542">
    <property type="entry name" value="39A RIBOSOMAL PROTEIN L50, MITOCHONDRIAL"/>
    <property type="match status" value="1"/>
</dbReference>
<organism evidence="8 9">
    <name type="scientific">Drosophila busckii</name>
    <name type="common">Fruit fly</name>
    <dbReference type="NCBI Taxonomy" id="30019"/>
    <lineage>
        <taxon>Eukaryota</taxon>
        <taxon>Metazoa</taxon>
        <taxon>Ecdysozoa</taxon>
        <taxon>Arthropoda</taxon>
        <taxon>Hexapoda</taxon>
        <taxon>Insecta</taxon>
        <taxon>Pterygota</taxon>
        <taxon>Neoptera</taxon>
        <taxon>Endopterygota</taxon>
        <taxon>Diptera</taxon>
        <taxon>Brachycera</taxon>
        <taxon>Muscomorpha</taxon>
        <taxon>Ephydroidea</taxon>
        <taxon>Drosophilidae</taxon>
        <taxon>Drosophila</taxon>
    </lineage>
</organism>
<reference evidence="8 9" key="1">
    <citation type="submission" date="2015-08" db="EMBL/GenBank/DDBJ databases">
        <title>Ancestral chromatin configuration constrains chromatin evolution on differentiating sex chromosomes in Drosophila.</title>
        <authorList>
            <person name="Zhou Q."/>
            <person name="Bachtrog D."/>
        </authorList>
    </citation>
    <scope>NUCLEOTIDE SEQUENCE [LARGE SCALE GENOMIC DNA]</scope>
    <source>
        <tissue evidence="8">Whole larvae</tissue>
    </source>
</reference>
<keyword evidence="5" id="KW-0687">Ribonucleoprotein</keyword>
<dbReference type="InterPro" id="IPR018305">
    <property type="entry name" value="Ribosomal_m50"/>
</dbReference>
<dbReference type="PANTHER" id="PTHR31542:SF1">
    <property type="entry name" value="LARGE RIBOSOMAL SUBUNIT PROTEIN ML50"/>
    <property type="match status" value="1"/>
</dbReference>
<dbReference type="OrthoDB" id="9939609at2759"/>
<keyword evidence="4" id="KW-0496">Mitochondrion</keyword>
<evidence type="ECO:0000256" key="4">
    <source>
        <dbReference type="ARBA" id="ARBA00023128"/>
    </source>
</evidence>
<accession>A0A0M5J0W1</accession>
<keyword evidence="3" id="KW-0689">Ribosomal protein</keyword>
<evidence type="ECO:0000313" key="8">
    <source>
        <dbReference type="EMBL" id="ALC44498.1"/>
    </source>
</evidence>